<accession>A0A6G9Z1H2</accession>
<gene>
    <name evidence="3" type="ORF">F6W96_15235</name>
</gene>
<dbReference type="AlphaFoldDB" id="A0A6G9Z1H2"/>
<dbReference type="InterPro" id="IPR037523">
    <property type="entry name" value="VOC_core"/>
</dbReference>
<sequence>MVLVDNRFRLHSMDGDSIMSDGLHEVQADRRSEPQLGIEGAWLNVGNQQIHLIQSPVPSAVGQHFALLIAPDQLETAVSVVRSQGLTVSDPHQIAPGHSQSFVSDPDGNVVELHQANPD</sequence>
<feature type="domain" description="VOC" evidence="2">
    <location>
        <begin position="1"/>
        <end position="116"/>
    </location>
</feature>
<evidence type="ECO:0000313" key="3">
    <source>
        <dbReference type="EMBL" id="QIS19435.1"/>
    </source>
</evidence>
<dbReference type="SUPFAM" id="SSF54593">
    <property type="entry name" value="Glyoxalase/Bleomycin resistance protein/Dihydroxybiphenyl dioxygenase"/>
    <property type="match status" value="1"/>
</dbReference>
<dbReference type="InterPro" id="IPR029068">
    <property type="entry name" value="Glyas_Bleomycin-R_OHBP_Dase"/>
</dbReference>
<dbReference type="PROSITE" id="PS51819">
    <property type="entry name" value="VOC"/>
    <property type="match status" value="1"/>
</dbReference>
<evidence type="ECO:0000259" key="2">
    <source>
        <dbReference type="PROSITE" id="PS51819"/>
    </source>
</evidence>
<dbReference type="Gene3D" id="3.10.180.10">
    <property type="entry name" value="2,3-Dihydroxybiphenyl 1,2-Dioxygenase, domain 1"/>
    <property type="match status" value="1"/>
</dbReference>
<dbReference type="Proteomes" id="UP000500953">
    <property type="component" value="Chromosome"/>
</dbReference>
<evidence type="ECO:0000313" key="4">
    <source>
        <dbReference type="Proteomes" id="UP000500953"/>
    </source>
</evidence>
<evidence type="ECO:0000256" key="1">
    <source>
        <dbReference type="SAM" id="MobiDB-lite"/>
    </source>
</evidence>
<organism evidence="3 4">
    <name type="scientific">Nocardia terpenica</name>
    <dbReference type="NCBI Taxonomy" id="455432"/>
    <lineage>
        <taxon>Bacteria</taxon>
        <taxon>Bacillati</taxon>
        <taxon>Actinomycetota</taxon>
        <taxon>Actinomycetes</taxon>
        <taxon>Mycobacteriales</taxon>
        <taxon>Nocardiaceae</taxon>
        <taxon>Nocardia</taxon>
    </lineage>
</organism>
<reference evidence="3 4" key="1">
    <citation type="journal article" date="2019" name="ACS Chem. Biol.">
        <title>Identification and Mobilization of a Cryptic Antibiotic Biosynthesis Gene Locus from a Human-Pathogenic Nocardia Isolate.</title>
        <authorList>
            <person name="Herisse M."/>
            <person name="Ishida K."/>
            <person name="Porter J.L."/>
            <person name="Howden B."/>
            <person name="Hertweck C."/>
            <person name="Stinear T.P."/>
            <person name="Pidot S.J."/>
        </authorList>
    </citation>
    <scope>NUCLEOTIDE SEQUENCE [LARGE SCALE GENOMIC DNA]</scope>
    <source>
        <strain evidence="3 4">AUSMDU00012715</strain>
    </source>
</reference>
<dbReference type="InterPro" id="IPR004360">
    <property type="entry name" value="Glyas_Fos-R_dOase_dom"/>
</dbReference>
<proteinExistence type="predicted"/>
<dbReference type="Pfam" id="PF00903">
    <property type="entry name" value="Glyoxalase"/>
    <property type="match status" value="1"/>
</dbReference>
<feature type="region of interest" description="Disordered" evidence="1">
    <location>
        <begin position="89"/>
        <end position="109"/>
    </location>
</feature>
<protein>
    <recommendedName>
        <fullName evidence="2">VOC domain-containing protein</fullName>
    </recommendedName>
</protein>
<name>A0A6G9Z1H2_9NOCA</name>
<dbReference type="EMBL" id="CP046173">
    <property type="protein sequence ID" value="QIS19435.1"/>
    <property type="molecule type" value="Genomic_DNA"/>
</dbReference>